<feature type="short sequence motif" description="Histidine triad motif" evidence="2 3">
    <location>
        <begin position="96"/>
        <end position="100"/>
    </location>
</feature>
<accession>L0A9J5</accession>
<dbReference type="RefSeq" id="WP_015232438.1">
    <property type="nucleotide sequence ID" value="NC_019791.1"/>
</dbReference>
<evidence type="ECO:0000256" key="1">
    <source>
        <dbReference type="PIRSR" id="PIRSR601310-1"/>
    </source>
</evidence>
<evidence type="ECO:0000313" key="6">
    <source>
        <dbReference type="Proteomes" id="UP000010469"/>
    </source>
</evidence>
<feature type="active site" description="Tele-AMP-histidine intermediate" evidence="1">
    <location>
        <position position="98"/>
    </location>
</feature>
<dbReference type="KEGG" id="clg:Calag_0800"/>
<dbReference type="eggNOG" id="arCOG00419">
    <property type="taxonomic scope" value="Archaea"/>
</dbReference>
<keyword evidence="5" id="KW-0378">Hydrolase</keyword>
<dbReference type="InterPro" id="IPR036265">
    <property type="entry name" value="HIT-like_sf"/>
</dbReference>
<reference evidence="6" key="1">
    <citation type="submission" date="2012-03" db="EMBL/GenBank/DDBJ databases">
        <title>Complete genome of Caldisphaera lagunensis DSM 15908.</title>
        <authorList>
            <person name="Lucas S."/>
            <person name="Copeland A."/>
            <person name="Lapidus A."/>
            <person name="Glavina del Rio T."/>
            <person name="Dalin E."/>
            <person name="Tice H."/>
            <person name="Bruce D."/>
            <person name="Goodwin L."/>
            <person name="Pitluck S."/>
            <person name="Peters L."/>
            <person name="Mikhailova N."/>
            <person name="Teshima H."/>
            <person name="Kyrpides N."/>
            <person name="Mavromatis K."/>
            <person name="Ivanova N."/>
            <person name="Brettin T."/>
            <person name="Detter J.C."/>
            <person name="Han C."/>
            <person name="Larimer F."/>
            <person name="Land M."/>
            <person name="Hauser L."/>
            <person name="Markowitz V."/>
            <person name="Cheng J.-F."/>
            <person name="Hugenholtz P."/>
            <person name="Woyke T."/>
            <person name="Wu D."/>
            <person name="Spring S."/>
            <person name="Schroeder M."/>
            <person name="Brambilla E."/>
            <person name="Klenk H.-P."/>
            <person name="Eisen J.A."/>
        </authorList>
    </citation>
    <scope>NUCLEOTIDE SEQUENCE [LARGE SCALE GENOMIC DNA]</scope>
    <source>
        <strain evidence="6">DSM 15908 / JCM 11604 / IC-154</strain>
    </source>
</reference>
<keyword evidence="6" id="KW-1185">Reference proteome</keyword>
<name>L0A9J5_CALLD</name>
<dbReference type="GO" id="GO:0006790">
    <property type="term" value="P:sulfur compound metabolic process"/>
    <property type="evidence" value="ECO:0007669"/>
    <property type="project" value="TreeGrafter"/>
</dbReference>
<dbReference type="InParanoid" id="L0A9J5"/>
<evidence type="ECO:0000259" key="4">
    <source>
        <dbReference type="PROSITE" id="PS51084"/>
    </source>
</evidence>
<protein>
    <submittedName>
        <fullName evidence="5">HIT family hydrolase, diadenosine tetraphosphate hydrolase</fullName>
    </submittedName>
</protein>
<dbReference type="EMBL" id="CP003378">
    <property type="protein sequence ID" value="AFZ70541.1"/>
    <property type="molecule type" value="Genomic_DNA"/>
</dbReference>
<dbReference type="InterPro" id="IPR011146">
    <property type="entry name" value="HIT-like"/>
</dbReference>
<evidence type="ECO:0000256" key="3">
    <source>
        <dbReference type="PROSITE-ProRule" id="PRU00464"/>
    </source>
</evidence>
<sequence length="144" mass="16271">MGCVFCEISKKEKPAYIIYEDDDIMTILDINPISKGHLLVIPKEHHEGIQDTPVKTLIKAWVTASAFAKIYRVNLNAPGVNVVTNSGSPAGQVIFHFHVHVIPRWDQDGFKKSGRHQLNEKEANEVINMLSNHIDVVKDYLKQL</sequence>
<dbReference type="Pfam" id="PF01230">
    <property type="entry name" value="HIT"/>
    <property type="match status" value="1"/>
</dbReference>
<dbReference type="Gene3D" id="3.30.428.10">
    <property type="entry name" value="HIT-like"/>
    <property type="match status" value="1"/>
</dbReference>
<evidence type="ECO:0000313" key="5">
    <source>
        <dbReference type="EMBL" id="AFZ70541.1"/>
    </source>
</evidence>
<dbReference type="FunCoup" id="L0A9J5">
    <property type="interactions" value="142"/>
</dbReference>
<dbReference type="HOGENOM" id="CLU_056776_3_3_2"/>
<dbReference type="GO" id="GO:0009150">
    <property type="term" value="P:purine ribonucleotide metabolic process"/>
    <property type="evidence" value="ECO:0007669"/>
    <property type="project" value="TreeGrafter"/>
</dbReference>
<dbReference type="OrthoDB" id="26806at2157"/>
<gene>
    <name evidence="5" type="ordered locus">Calag_0800</name>
</gene>
<dbReference type="GeneID" id="14212060"/>
<dbReference type="PROSITE" id="PS00892">
    <property type="entry name" value="HIT_1"/>
    <property type="match status" value="1"/>
</dbReference>
<feature type="domain" description="HIT" evidence="4">
    <location>
        <begin position="4"/>
        <end position="111"/>
    </location>
</feature>
<dbReference type="InterPro" id="IPR001310">
    <property type="entry name" value="Histidine_triad_HIT"/>
</dbReference>
<dbReference type="SUPFAM" id="SSF54197">
    <property type="entry name" value="HIT-like"/>
    <property type="match status" value="1"/>
</dbReference>
<dbReference type="PANTHER" id="PTHR47670">
    <property type="entry name" value="ADENYLYLSULFATASE HINT3"/>
    <property type="match status" value="1"/>
</dbReference>
<dbReference type="PRINTS" id="PR00332">
    <property type="entry name" value="HISTRIAD"/>
</dbReference>
<dbReference type="AlphaFoldDB" id="L0A9J5"/>
<proteinExistence type="predicted"/>
<dbReference type="STRING" id="1056495.Calag_0800"/>
<dbReference type="Proteomes" id="UP000010469">
    <property type="component" value="Chromosome"/>
</dbReference>
<dbReference type="PANTHER" id="PTHR47670:SF1">
    <property type="entry name" value="ADENYLYLSULFATASE HINT3"/>
    <property type="match status" value="1"/>
</dbReference>
<dbReference type="InterPro" id="IPR019808">
    <property type="entry name" value="Histidine_triad_CS"/>
</dbReference>
<organism evidence="5 6">
    <name type="scientific">Caldisphaera lagunensis (strain DSM 15908 / JCM 11604 / ANMR 0165 / IC-154)</name>
    <dbReference type="NCBI Taxonomy" id="1056495"/>
    <lineage>
        <taxon>Archaea</taxon>
        <taxon>Thermoproteota</taxon>
        <taxon>Thermoprotei</taxon>
        <taxon>Acidilobales</taxon>
        <taxon>Caldisphaeraceae</taxon>
        <taxon>Caldisphaera</taxon>
    </lineage>
</organism>
<evidence type="ECO:0000256" key="2">
    <source>
        <dbReference type="PIRSR" id="PIRSR601310-3"/>
    </source>
</evidence>
<dbReference type="PROSITE" id="PS51084">
    <property type="entry name" value="HIT_2"/>
    <property type="match status" value="1"/>
</dbReference>
<dbReference type="GO" id="GO:0047627">
    <property type="term" value="F:adenylylsulfatase activity"/>
    <property type="evidence" value="ECO:0007669"/>
    <property type="project" value="TreeGrafter"/>
</dbReference>